<evidence type="ECO:0000256" key="2">
    <source>
        <dbReference type="ARBA" id="ARBA00022642"/>
    </source>
</evidence>
<feature type="domain" description="Isochorismatase-like" evidence="8">
    <location>
        <begin position="78"/>
        <end position="299"/>
    </location>
</feature>
<evidence type="ECO:0000259" key="8">
    <source>
        <dbReference type="Pfam" id="PF00857"/>
    </source>
</evidence>
<protein>
    <recommendedName>
        <fullName evidence="6">nicotinamidase</fullName>
        <ecNumber evidence="6">3.5.1.19</ecNumber>
    </recommendedName>
    <alternativeName>
        <fullName evidence="7">Nicotinamide deamidase</fullName>
    </alternativeName>
</protein>
<dbReference type="GO" id="GO:0008936">
    <property type="term" value="F:nicotinamidase activity"/>
    <property type="evidence" value="ECO:0007669"/>
    <property type="project" value="UniProtKB-EC"/>
</dbReference>
<dbReference type="SUPFAM" id="SSF52499">
    <property type="entry name" value="Isochorismatase-like hydrolases"/>
    <property type="match status" value="1"/>
</dbReference>
<name>A0A504YQK9_FASGI</name>
<dbReference type="InterPro" id="IPR000868">
    <property type="entry name" value="Isochorismatase-like_dom"/>
</dbReference>
<dbReference type="EC" id="3.5.1.19" evidence="6"/>
<keyword evidence="10" id="KW-1185">Reference proteome</keyword>
<dbReference type="EMBL" id="SUNJ01005644">
    <property type="protein sequence ID" value="TPP63463.1"/>
    <property type="molecule type" value="Genomic_DNA"/>
</dbReference>
<dbReference type="PANTHER" id="PTHR11080">
    <property type="entry name" value="PYRAZINAMIDASE/NICOTINAMIDASE"/>
    <property type="match status" value="1"/>
</dbReference>
<gene>
    <name evidence="9" type="ORF">FGIG_09602</name>
</gene>
<dbReference type="OrthoDB" id="167809at2759"/>
<comment type="caution">
    <text evidence="9">The sequence shown here is derived from an EMBL/GenBank/DDBJ whole genome shotgun (WGS) entry which is preliminary data.</text>
</comment>
<dbReference type="InterPro" id="IPR052347">
    <property type="entry name" value="Isochorismatase_Nicotinamidase"/>
</dbReference>
<proteinExistence type="inferred from homology"/>
<evidence type="ECO:0000256" key="6">
    <source>
        <dbReference type="ARBA" id="ARBA00039017"/>
    </source>
</evidence>
<reference evidence="9 10" key="1">
    <citation type="submission" date="2019-04" db="EMBL/GenBank/DDBJ databases">
        <title>Annotation for the trematode Fasciola gigantica.</title>
        <authorList>
            <person name="Choi Y.-J."/>
        </authorList>
    </citation>
    <scope>NUCLEOTIDE SEQUENCE [LARGE SCALE GENOMIC DNA]</scope>
    <source>
        <strain evidence="9">Uganda_cow_1</strain>
    </source>
</reference>
<comment type="pathway">
    <text evidence="5">Cofactor biosynthesis; nicotinate biosynthesis; nicotinate from nicotinamide: step 1/1.</text>
</comment>
<dbReference type="Gene3D" id="3.40.50.850">
    <property type="entry name" value="Isochorismatase-like"/>
    <property type="match status" value="1"/>
</dbReference>
<evidence type="ECO:0000313" key="10">
    <source>
        <dbReference type="Proteomes" id="UP000316759"/>
    </source>
</evidence>
<evidence type="ECO:0000313" key="9">
    <source>
        <dbReference type="EMBL" id="TPP63463.1"/>
    </source>
</evidence>
<dbReference type="AlphaFoldDB" id="A0A504YQK9"/>
<dbReference type="Pfam" id="PF00857">
    <property type="entry name" value="Isochorismatase"/>
    <property type="match status" value="1"/>
</dbReference>
<dbReference type="GO" id="GO:0019363">
    <property type="term" value="P:pyridine nucleotide biosynthetic process"/>
    <property type="evidence" value="ECO:0007669"/>
    <property type="project" value="UniProtKB-KW"/>
</dbReference>
<sequence>MNVEKIKSNENQETPDSYELLNSVVIHPTDDILRKSQALLTSQPSALNLVLEFSNVAHSNILQFTQLKQNAFKCPQDAALLVIDVQWDFVRGSLRTDKCPAGQDAIGIMNNINHLLKMQFKRIFVTADWHPADHCSFYDNRASLKLSPRNSITNVEKIRLYDTVRIIGPNQVEREQTLWPTHCVANTKGAQIHPDVKLPESYTLIKKGTISMVESYSAFGDPDGLEDTGLNTHLKDAGIKTLILCGIAFDVCIAATALEAIQRRYQVIIVHDATVGIKHETIKTKRGELLRAGAYITQTSNIPGFLSGQFLPLQHVITAIRQSRSEELKNRLLGKSEPKAMMIASRSLTPVE</sequence>
<dbReference type="PANTHER" id="PTHR11080:SF2">
    <property type="entry name" value="LD05707P"/>
    <property type="match status" value="1"/>
</dbReference>
<evidence type="ECO:0000256" key="7">
    <source>
        <dbReference type="ARBA" id="ARBA00043224"/>
    </source>
</evidence>
<accession>A0A504YQK9</accession>
<evidence type="ECO:0000256" key="1">
    <source>
        <dbReference type="ARBA" id="ARBA00006336"/>
    </source>
</evidence>
<evidence type="ECO:0000256" key="3">
    <source>
        <dbReference type="ARBA" id="ARBA00022723"/>
    </source>
</evidence>
<keyword evidence="4" id="KW-0378">Hydrolase</keyword>
<evidence type="ECO:0000256" key="4">
    <source>
        <dbReference type="ARBA" id="ARBA00022801"/>
    </source>
</evidence>
<dbReference type="InterPro" id="IPR036380">
    <property type="entry name" value="Isochorismatase-like_sf"/>
</dbReference>
<comment type="similarity">
    <text evidence="1">Belongs to the isochorismatase family.</text>
</comment>
<keyword evidence="2" id="KW-0662">Pyridine nucleotide biosynthesis</keyword>
<dbReference type="Proteomes" id="UP000316759">
    <property type="component" value="Unassembled WGS sequence"/>
</dbReference>
<evidence type="ECO:0000256" key="5">
    <source>
        <dbReference type="ARBA" id="ARBA00037900"/>
    </source>
</evidence>
<organism evidence="9 10">
    <name type="scientific">Fasciola gigantica</name>
    <name type="common">Giant liver fluke</name>
    <dbReference type="NCBI Taxonomy" id="46835"/>
    <lineage>
        <taxon>Eukaryota</taxon>
        <taxon>Metazoa</taxon>
        <taxon>Spiralia</taxon>
        <taxon>Lophotrochozoa</taxon>
        <taxon>Platyhelminthes</taxon>
        <taxon>Trematoda</taxon>
        <taxon>Digenea</taxon>
        <taxon>Plagiorchiida</taxon>
        <taxon>Echinostomata</taxon>
        <taxon>Echinostomatoidea</taxon>
        <taxon>Fasciolidae</taxon>
        <taxon>Fasciola</taxon>
    </lineage>
</organism>
<keyword evidence="3" id="KW-0479">Metal-binding</keyword>
<dbReference type="STRING" id="46835.A0A504YQK9"/>
<dbReference type="GO" id="GO:0046872">
    <property type="term" value="F:metal ion binding"/>
    <property type="evidence" value="ECO:0007669"/>
    <property type="project" value="UniProtKB-KW"/>
</dbReference>